<evidence type="ECO:0000313" key="3">
    <source>
        <dbReference type="Proteomes" id="UP000610293"/>
    </source>
</evidence>
<gene>
    <name evidence="2" type="ORF">IFU03_10460</name>
</gene>
<evidence type="ECO:0000313" key="2">
    <source>
        <dbReference type="EMBL" id="MBD8270176.1"/>
    </source>
</evidence>
<dbReference type="EMBL" id="JACYNJ010000006">
    <property type="protein sequence ID" value="MBD8270176.1"/>
    <property type="molecule type" value="Genomic_DNA"/>
</dbReference>
<reference evidence="2" key="1">
    <citation type="journal article" date="2020" name="FEMS Microbiol. Ecol.">
        <title>Temporal dynamics of bacterial communities during seed development and maturation.</title>
        <authorList>
            <person name="Chesneau G."/>
            <person name="Torres-Cortes G."/>
            <person name="Briand M."/>
            <person name="Darrasse A."/>
            <person name="Preveaux A."/>
            <person name="Marais C."/>
            <person name="Jacques M.A."/>
            <person name="Shade A."/>
            <person name="Barret M."/>
        </authorList>
    </citation>
    <scope>NUCLEOTIDE SEQUENCE</scope>
    <source>
        <strain evidence="2">CFBP13533</strain>
    </source>
</reference>
<name>A0AAE2PYB7_PSEFL</name>
<dbReference type="RefSeq" id="WP_181283106.1">
    <property type="nucleotide sequence ID" value="NZ_JACYNJ010000006.1"/>
</dbReference>
<accession>A0AAE2PYB7</accession>
<comment type="caution">
    <text evidence="2">The sequence shown here is derived from an EMBL/GenBank/DDBJ whole genome shotgun (WGS) entry which is preliminary data.</text>
</comment>
<proteinExistence type="predicted"/>
<organism evidence="2 3">
    <name type="scientific">Pseudomonas fluorescens</name>
    <dbReference type="NCBI Taxonomy" id="294"/>
    <lineage>
        <taxon>Bacteria</taxon>
        <taxon>Pseudomonadati</taxon>
        <taxon>Pseudomonadota</taxon>
        <taxon>Gammaproteobacteria</taxon>
        <taxon>Pseudomonadales</taxon>
        <taxon>Pseudomonadaceae</taxon>
        <taxon>Pseudomonas</taxon>
    </lineage>
</organism>
<protein>
    <submittedName>
        <fullName evidence="2">Uncharacterized protein</fullName>
    </submittedName>
</protein>
<feature type="region of interest" description="Disordered" evidence="1">
    <location>
        <begin position="91"/>
        <end position="114"/>
    </location>
</feature>
<dbReference type="Proteomes" id="UP000610293">
    <property type="component" value="Unassembled WGS sequence"/>
</dbReference>
<evidence type="ECO:0000256" key="1">
    <source>
        <dbReference type="SAM" id="MobiDB-lite"/>
    </source>
</evidence>
<dbReference type="AlphaFoldDB" id="A0AAE2PYB7"/>
<sequence length="357" mass="38032">MKRSITITTVLLPVRTALVFKGRINHKKAYRTITCSKIGEVIGGLLRGGSRESMPSPTRVDAPNLAGTTRGGVETGHQKFDQGFVDAKVNGFDGPGHASGTRQAGDAASGAGQTPEMAAYVEKQRKAWQASRDAHIRDQLFGQPSSGRVNGQDVEPFSARTLEENAKTAVKAIETALPPTNRTLLKTAAITTAISVPVTSIGMVVVGSVNEALKPLINPAPAPVTPESIEEGRLVDYAQSATFLLVNTLSKLRGEQPVGPNLQWVMQTRDERLDSLEAMIGYVERELGKEAKVRKIDFQPASTGPEKDDIKARVIDLESRMAALSALLGAISITPAPESNTPVLPIGTASQRLAAIQ</sequence>